<dbReference type="eggNOG" id="COG5184">
    <property type="taxonomic scope" value="Bacteria"/>
</dbReference>
<dbReference type="eggNOG" id="COG2247">
    <property type="taxonomic scope" value="Bacteria"/>
</dbReference>
<dbReference type="AlphaFoldDB" id="I4DAZ2"/>
<keyword evidence="2" id="KW-0677">Repeat</keyword>
<feature type="domain" description="RCC1-like" evidence="3">
    <location>
        <begin position="453"/>
        <end position="742"/>
    </location>
</feature>
<organism evidence="4 5">
    <name type="scientific">Desulfosporosinus acidiphilus (strain DSM 22704 / JCM 16185 / SJ4)</name>
    <dbReference type="NCBI Taxonomy" id="646529"/>
    <lineage>
        <taxon>Bacteria</taxon>
        <taxon>Bacillati</taxon>
        <taxon>Bacillota</taxon>
        <taxon>Clostridia</taxon>
        <taxon>Eubacteriales</taxon>
        <taxon>Desulfitobacteriaceae</taxon>
        <taxon>Desulfosporosinus</taxon>
    </lineage>
</organism>
<evidence type="ECO:0000313" key="4">
    <source>
        <dbReference type="EMBL" id="AFM42966.1"/>
    </source>
</evidence>
<dbReference type="Proteomes" id="UP000002892">
    <property type="component" value="Chromosome"/>
</dbReference>
<proteinExistence type="predicted"/>
<dbReference type="InterPro" id="IPR009091">
    <property type="entry name" value="RCC1/BLIP-II"/>
</dbReference>
<keyword evidence="5" id="KW-1185">Reference proteome</keyword>
<dbReference type="Gene3D" id="2.130.10.30">
    <property type="entry name" value="Regulator of chromosome condensation 1/beta-lactamase-inhibitor protein II"/>
    <property type="match status" value="2"/>
</dbReference>
<dbReference type="EMBL" id="CP003639">
    <property type="protein sequence ID" value="AFM42966.1"/>
    <property type="molecule type" value="Genomic_DNA"/>
</dbReference>
<dbReference type="InterPro" id="IPR058923">
    <property type="entry name" value="RCC1-like_dom"/>
</dbReference>
<dbReference type="InterPro" id="IPR007253">
    <property type="entry name" value="Cell_wall-bd_2"/>
</dbReference>
<dbReference type="HOGENOM" id="CLU_340009_0_0_9"/>
<dbReference type="InterPro" id="IPR051553">
    <property type="entry name" value="Ran_GTPase-activating"/>
</dbReference>
<sequence>MWIKKMMRIRAFSLTLMVMIILSGAVVPVSAQTISEPYVSSRLAGQDQYQTSVVVAEAYNNSTCDNVILASGNDFPDALSASILSKKLQAPILLVGTTATASNEDFNYISAHVANTGTVYIIGGTSIIGTDFETKLTSMGYSNIKRFGGTDRYDTNMLIVNDVNVPQGTPVFIASGENFPDALSVSSFSGSKQYPTLLVGANYFPDKTKSYITKDNPSEVYITGGTSVVSQDMENQIKSLVPGATVTRLAGDDCFGTNATVLNQFSVTPQTVYLANGNNFPDALAGSALAAKTGDPILLVNNQVLTIPYAIQSYLQKLHDSGIHPNVQSLGGRTVVPDILIREVENTLDGKSPTDFTNIAGGDKNGYYLDSSGHVWVWGKAGWVTTKSTEGTVYTWGSQNTPVQKSSLTHIIAIAAGQEGGACALDTSGHVWAWGNLNDPLDGHVNLDATIQVSNLSNIVAVAGGGKTGYALDSSGHVWAWGWGVSGELGNGKSGWVLSENKPYFITTPVQVSDLTNIIAITGGDHAAYALDSSGHVWAWGNGGDGELGNGTSGSTLTNGSYFSATPVQVSNLSNIIAIAGGFATGYALDNSGHVWTWGDGGYGELGNGKSGFSADGIKLSPYFTTTPVQVSDLTNIIAIDGGFNTGYALDSSGHVWAWGLGTDGNLGNGAQNNSAVPVQVSNLADIVAIAGGSGTGYATDSSNHVWAWGNGTNGELGNGKSGATLNETSYGTTIPVEISNLPPN</sequence>
<dbReference type="SUPFAM" id="SSF50985">
    <property type="entry name" value="RCC1/BLIP-II"/>
    <property type="match status" value="1"/>
</dbReference>
<keyword evidence="1" id="KW-0344">Guanine-nucleotide releasing factor</keyword>
<dbReference type="GO" id="GO:0005737">
    <property type="term" value="C:cytoplasm"/>
    <property type="evidence" value="ECO:0007669"/>
    <property type="project" value="TreeGrafter"/>
</dbReference>
<dbReference type="PROSITE" id="PS50012">
    <property type="entry name" value="RCC1_3"/>
    <property type="match status" value="5"/>
</dbReference>
<name>I4DAZ2_DESAJ</name>
<evidence type="ECO:0000256" key="1">
    <source>
        <dbReference type="ARBA" id="ARBA00022658"/>
    </source>
</evidence>
<dbReference type="KEGG" id="dai:Desaci_4103"/>
<gene>
    <name evidence="4" type="ordered locus">Desaci_4103</name>
</gene>
<dbReference type="PRINTS" id="PR00633">
    <property type="entry name" value="RCCNDNSATION"/>
</dbReference>
<dbReference type="GO" id="GO:0005085">
    <property type="term" value="F:guanyl-nucleotide exchange factor activity"/>
    <property type="evidence" value="ECO:0007669"/>
    <property type="project" value="TreeGrafter"/>
</dbReference>
<dbReference type="Gene3D" id="3.40.50.12090">
    <property type="match status" value="2"/>
</dbReference>
<protein>
    <submittedName>
        <fullName evidence="4">RCC1 domain-containing protein, alpha-tubulin suppressor</fullName>
    </submittedName>
</protein>
<evidence type="ECO:0000256" key="2">
    <source>
        <dbReference type="ARBA" id="ARBA00022737"/>
    </source>
</evidence>
<evidence type="ECO:0000313" key="5">
    <source>
        <dbReference type="Proteomes" id="UP000002892"/>
    </source>
</evidence>
<evidence type="ECO:0000259" key="3">
    <source>
        <dbReference type="Pfam" id="PF25390"/>
    </source>
</evidence>
<dbReference type="Pfam" id="PF04122">
    <property type="entry name" value="CW_binding_2"/>
    <property type="match status" value="3"/>
</dbReference>
<accession>I4DAZ2</accession>
<dbReference type="STRING" id="646529.Desaci_4103"/>
<dbReference type="PANTHER" id="PTHR45982:SF1">
    <property type="entry name" value="REGULATOR OF CHROMOSOME CONDENSATION"/>
    <property type="match status" value="1"/>
</dbReference>
<reference evidence="4 5" key="1">
    <citation type="journal article" date="2012" name="J. Bacteriol.">
        <title>Complete genome sequences of Desulfosporosinus orientis DSM765T, Desulfosporosinus youngiae DSM17734T, Desulfosporosinus meridiei DSM13257T, and Desulfosporosinus acidiphilus DSM22704T.</title>
        <authorList>
            <person name="Pester M."/>
            <person name="Brambilla E."/>
            <person name="Alazard D."/>
            <person name="Rattei T."/>
            <person name="Weinmaier T."/>
            <person name="Han J."/>
            <person name="Lucas S."/>
            <person name="Lapidus A."/>
            <person name="Cheng J.F."/>
            <person name="Goodwin L."/>
            <person name="Pitluck S."/>
            <person name="Peters L."/>
            <person name="Ovchinnikova G."/>
            <person name="Teshima H."/>
            <person name="Detter J.C."/>
            <person name="Han C.S."/>
            <person name="Tapia R."/>
            <person name="Land M.L."/>
            <person name="Hauser L."/>
            <person name="Kyrpides N.C."/>
            <person name="Ivanova N.N."/>
            <person name="Pagani I."/>
            <person name="Huntmann M."/>
            <person name="Wei C.L."/>
            <person name="Davenport K.W."/>
            <person name="Daligault H."/>
            <person name="Chain P.S."/>
            <person name="Chen A."/>
            <person name="Mavromatis K."/>
            <person name="Markowitz V."/>
            <person name="Szeto E."/>
            <person name="Mikhailova N."/>
            <person name="Pati A."/>
            <person name="Wagner M."/>
            <person name="Woyke T."/>
            <person name="Ollivier B."/>
            <person name="Klenk H.P."/>
            <person name="Spring S."/>
            <person name="Loy A."/>
        </authorList>
    </citation>
    <scope>NUCLEOTIDE SEQUENCE [LARGE SCALE GENOMIC DNA]</scope>
    <source>
        <strain evidence="5">DSM 22704 / JCM 16185 / SJ4</strain>
    </source>
</reference>
<dbReference type="InterPro" id="IPR000408">
    <property type="entry name" value="Reg_chr_condens"/>
</dbReference>
<dbReference type="PANTHER" id="PTHR45982">
    <property type="entry name" value="REGULATOR OF CHROMOSOME CONDENSATION"/>
    <property type="match status" value="1"/>
</dbReference>
<dbReference type="Pfam" id="PF25390">
    <property type="entry name" value="WD40_RLD"/>
    <property type="match status" value="1"/>
</dbReference>